<sequence length="202" mass="22422">MSRNLFTLLFGATLLVTIFMITHAQMHVVAVSQSLNLRLTTSIPSLPTKGPIIPTIRPSLPSKGPRPPTKRPRPPTKRPTPPTKGPTPPTRRPTRKPSLPTERPITRRPSPPTWTVTLSPTRKPRRVRRPIPRPCGGILKCSVAGPSICVRSRNKKMCRRVANQCSLRKLNCQSQSRNNWFITQSKHCGNLKVGGKAAKCRG</sequence>
<dbReference type="PRINTS" id="PR01217">
    <property type="entry name" value="PRICHEXTENSN"/>
</dbReference>
<feature type="compositionally biased region" description="Pro residues" evidence="1">
    <location>
        <begin position="77"/>
        <end position="91"/>
    </location>
</feature>
<dbReference type="AlphaFoldDB" id="A0A0A1XL68"/>
<accession>A0A0A1XL68</accession>
<evidence type="ECO:0000256" key="1">
    <source>
        <dbReference type="SAM" id="MobiDB-lite"/>
    </source>
</evidence>
<reference evidence="3" key="1">
    <citation type="submission" date="2014-11" db="EMBL/GenBank/DDBJ databases">
        <authorList>
            <person name="Geib S."/>
        </authorList>
    </citation>
    <scope>NUCLEOTIDE SEQUENCE</scope>
</reference>
<proteinExistence type="predicted"/>
<feature type="compositionally biased region" description="Basic residues" evidence="1">
    <location>
        <begin position="122"/>
        <end position="131"/>
    </location>
</feature>
<feature type="chain" id="PRO_5001994893" evidence="2">
    <location>
        <begin position="25"/>
        <end position="202"/>
    </location>
</feature>
<reference evidence="3" key="2">
    <citation type="journal article" date="2015" name="Gigascience">
        <title>Reconstructing a comprehensive transcriptome assembly of a white-pupal translocated strain of the pest fruit fly Bactrocera cucurbitae.</title>
        <authorList>
            <person name="Sim S.B."/>
            <person name="Calla B."/>
            <person name="Hall B."/>
            <person name="DeRego T."/>
            <person name="Geib S.M."/>
        </authorList>
    </citation>
    <scope>NUCLEOTIDE SEQUENCE</scope>
</reference>
<evidence type="ECO:0000256" key="2">
    <source>
        <dbReference type="SAM" id="SignalP"/>
    </source>
</evidence>
<keyword evidence="2" id="KW-0732">Signal</keyword>
<organism evidence="3">
    <name type="scientific">Zeugodacus cucurbitae</name>
    <name type="common">Melon fruit fly</name>
    <name type="synonym">Bactrocera cucurbitae</name>
    <dbReference type="NCBI Taxonomy" id="28588"/>
    <lineage>
        <taxon>Eukaryota</taxon>
        <taxon>Metazoa</taxon>
        <taxon>Ecdysozoa</taxon>
        <taxon>Arthropoda</taxon>
        <taxon>Hexapoda</taxon>
        <taxon>Insecta</taxon>
        <taxon>Pterygota</taxon>
        <taxon>Neoptera</taxon>
        <taxon>Endopterygota</taxon>
        <taxon>Diptera</taxon>
        <taxon>Brachycera</taxon>
        <taxon>Muscomorpha</taxon>
        <taxon>Tephritoidea</taxon>
        <taxon>Tephritidae</taxon>
        <taxon>Zeugodacus</taxon>
        <taxon>Zeugodacus</taxon>
    </lineage>
</organism>
<protein>
    <submittedName>
        <fullName evidence="3">Zonadhesin</fullName>
    </submittedName>
</protein>
<gene>
    <name evidence="3" type="primary">ZAN_9</name>
    <name evidence="3" type="ORF">g.13227</name>
</gene>
<feature type="signal peptide" evidence="2">
    <location>
        <begin position="1"/>
        <end position="24"/>
    </location>
</feature>
<name>A0A0A1XL68_ZEUCU</name>
<dbReference type="EMBL" id="GBXI01002566">
    <property type="protein sequence ID" value="JAD11726.1"/>
    <property type="molecule type" value="Transcribed_RNA"/>
</dbReference>
<feature type="region of interest" description="Disordered" evidence="1">
    <location>
        <begin position="42"/>
        <end position="131"/>
    </location>
</feature>
<evidence type="ECO:0000313" key="3">
    <source>
        <dbReference type="EMBL" id="JAD11726.1"/>
    </source>
</evidence>